<evidence type="ECO:0000313" key="2">
    <source>
        <dbReference type="Proteomes" id="UP000294930"/>
    </source>
</evidence>
<comment type="caution">
    <text evidence="1">The sequence shown here is derived from an EMBL/GenBank/DDBJ whole genome shotgun (WGS) entry which is preliminary data.</text>
</comment>
<sequence length="164" mass="18644">MNSFDLNDIFKKNVGEFILTFSEIEFGLGVMISYLENGIQDTPLKPDIIGLNLDDKRKRIRNGLKENSELSKLWSKIEGKISDCNEFRRLIAHGIVSNHLPNPSLQGLIKVKTRNGVKGFKFKDITNEEVEKKLKKLIDINSGKIGLGVLNSEIKEWKKIKSQC</sequence>
<gene>
    <name evidence="1" type="ORF">A8975_1886</name>
</gene>
<evidence type="ECO:0000313" key="1">
    <source>
        <dbReference type="EMBL" id="TDY11249.1"/>
    </source>
</evidence>
<dbReference type="EMBL" id="SOQZ01000004">
    <property type="protein sequence ID" value="TDY11249.1"/>
    <property type="molecule type" value="Genomic_DNA"/>
</dbReference>
<dbReference type="RefSeq" id="WP_134200028.1">
    <property type="nucleotide sequence ID" value="NZ_SOQZ01000004.1"/>
</dbReference>
<keyword evidence="2" id="KW-1185">Reference proteome</keyword>
<reference evidence="1 2" key="1">
    <citation type="submission" date="2019-03" db="EMBL/GenBank/DDBJ databases">
        <title>Genomic Encyclopedia of Type Strains, Phase III (KMG-III): the genomes of soil and plant-associated and newly described type strains.</title>
        <authorList>
            <person name="Whitman W."/>
        </authorList>
    </citation>
    <scope>NUCLEOTIDE SEQUENCE [LARGE SCALE GENOMIC DNA]</scope>
    <source>
        <strain evidence="1 2">CGMCC 1.10957</strain>
    </source>
</reference>
<organism evidence="1 2">
    <name type="scientific">Meridianimaribacter flavus</name>
    <dbReference type="NCBI Taxonomy" id="571115"/>
    <lineage>
        <taxon>Bacteria</taxon>
        <taxon>Pseudomonadati</taxon>
        <taxon>Bacteroidota</taxon>
        <taxon>Flavobacteriia</taxon>
        <taxon>Flavobacteriales</taxon>
        <taxon>Flavobacteriaceae</taxon>
        <taxon>Meridianimaribacter</taxon>
    </lineage>
</organism>
<protein>
    <submittedName>
        <fullName evidence="1">Uncharacterized protein</fullName>
    </submittedName>
</protein>
<name>A0ABY2G4B2_9FLAO</name>
<dbReference type="Proteomes" id="UP000294930">
    <property type="component" value="Unassembled WGS sequence"/>
</dbReference>
<proteinExistence type="predicted"/>
<accession>A0ABY2G4B2</accession>